<evidence type="ECO:0000313" key="1">
    <source>
        <dbReference type="EMBL" id="MSB18447.1"/>
    </source>
</evidence>
<accession>A0A6I2R3U6</accession>
<dbReference type="RefSeq" id="WP_172697211.1">
    <property type="nucleotide sequence ID" value="NZ_WKPR01000003.1"/>
</dbReference>
<protein>
    <submittedName>
        <fullName evidence="1">Uncharacterized protein</fullName>
    </submittedName>
</protein>
<dbReference type="Proteomes" id="UP000434475">
    <property type="component" value="Unassembled WGS sequence"/>
</dbReference>
<comment type="caution">
    <text evidence="1">The sequence shown here is derived from an EMBL/GenBank/DDBJ whole genome shotgun (WGS) entry which is preliminary data.</text>
</comment>
<reference evidence="1 2" key="1">
    <citation type="journal article" date="2019" name="Nat. Med.">
        <title>A library of human gut bacterial isolates paired with longitudinal multiomics data enables mechanistic microbiome research.</title>
        <authorList>
            <person name="Poyet M."/>
            <person name="Groussin M."/>
            <person name="Gibbons S.M."/>
            <person name="Avila-Pacheco J."/>
            <person name="Jiang X."/>
            <person name="Kearney S.M."/>
            <person name="Perrotta A.R."/>
            <person name="Berdy B."/>
            <person name="Zhao S."/>
            <person name="Lieberman T.D."/>
            <person name="Swanson P.K."/>
            <person name="Smith M."/>
            <person name="Roesemann S."/>
            <person name="Alexander J.E."/>
            <person name="Rich S.A."/>
            <person name="Livny J."/>
            <person name="Vlamakis H."/>
            <person name="Clish C."/>
            <person name="Bullock K."/>
            <person name="Deik A."/>
            <person name="Scott J."/>
            <person name="Pierce K.A."/>
            <person name="Xavier R.J."/>
            <person name="Alm E.J."/>
        </authorList>
    </citation>
    <scope>NUCLEOTIDE SEQUENCE [LARGE SCALE GENOMIC DNA]</scope>
    <source>
        <strain evidence="1 2">BIOML-A2</strain>
    </source>
</reference>
<dbReference type="AlphaFoldDB" id="A0A6I2R3U6"/>
<proteinExistence type="predicted"/>
<evidence type="ECO:0000313" key="2">
    <source>
        <dbReference type="Proteomes" id="UP000434475"/>
    </source>
</evidence>
<gene>
    <name evidence="1" type="ORF">GKE97_02825</name>
</gene>
<organism evidence="1 2">
    <name type="scientific">Flavonifractor plautii</name>
    <name type="common">Fusobacterium plautii</name>
    <dbReference type="NCBI Taxonomy" id="292800"/>
    <lineage>
        <taxon>Bacteria</taxon>
        <taxon>Bacillati</taxon>
        <taxon>Bacillota</taxon>
        <taxon>Clostridia</taxon>
        <taxon>Eubacteriales</taxon>
        <taxon>Oscillospiraceae</taxon>
        <taxon>Flavonifractor</taxon>
    </lineage>
</organism>
<name>A0A6I2R3U6_FLAPL</name>
<dbReference type="EMBL" id="WKPR01000003">
    <property type="protein sequence ID" value="MSB18447.1"/>
    <property type="molecule type" value="Genomic_DNA"/>
</dbReference>
<sequence length="71" mass="8207">MTANPAPTRYTLNRDGTLEKWYLEHDGGEIVYLRKTPRPRWNCCMKEFPAGEVYQDYKAARAALKTRAGTK</sequence>